<feature type="domain" description="Xaa-Pro dipeptidyl-peptidase-like" evidence="2">
    <location>
        <begin position="17"/>
        <end position="148"/>
    </location>
</feature>
<keyword evidence="1" id="KW-0812">Transmembrane</keyword>
<dbReference type="InterPro" id="IPR000383">
    <property type="entry name" value="Xaa-Pro-like_dom"/>
</dbReference>
<evidence type="ECO:0000259" key="2">
    <source>
        <dbReference type="Pfam" id="PF02129"/>
    </source>
</evidence>
<dbReference type="Proteomes" id="UP000247702">
    <property type="component" value="Unassembled WGS sequence"/>
</dbReference>
<keyword evidence="1" id="KW-0472">Membrane</keyword>
<dbReference type="PANTHER" id="PTHR42103">
    <property type="entry name" value="ALPHA/BETA-HYDROLASES SUPERFAMILY PROTEIN"/>
    <property type="match status" value="1"/>
</dbReference>
<dbReference type="GO" id="GO:0016787">
    <property type="term" value="F:hydrolase activity"/>
    <property type="evidence" value="ECO:0007669"/>
    <property type="project" value="InterPro"/>
</dbReference>
<dbReference type="EMBL" id="BEXD01001824">
    <property type="protein sequence ID" value="GBB95894.1"/>
    <property type="molecule type" value="Genomic_DNA"/>
</dbReference>
<proteinExistence type="predicted"/>
<dbReference type="Proteomes" id="UP000615446">
    <property type="component" value="Unassembled WGS sequence"/>
</dbReference>
<accession>A0A2Z6RD61</accession>
<feature type="transmembrane region" description="Helical" evidence="1">
    <location>
        <begin position="149"/>
        <end position="171"/>
    </location>
</feature>
<comment type="caution">
    <text evidence="3">The sequence shown here is derived from an EMBL/GenBank/DDBJ whole genome shotgun (WGS) entry which is preliminary data.</text>
</comment>
<dbReference type="SUPFAM" id="SSF53474">
    <property type="entry name" value="alpha/beta-Hydrolases"/>
    <property type="match status" value="1"/>
</dbReference>
<dbReference type="EMBL" id="BLAL01000081">
    <property type="protein sequence ID" value="GES84632.1"/>
    <property type="molecule type" value="Genomic_DNA"/>
</dbReference>
<sequence>MTQQKIVQEIFIPSIHDGTRLEARLSYWKTKENVQEQQAKAVIISHPYGPLGGNNNNNVVVAVENFFLRKGYLTIAFNLRGSGKSKGRTSWTGEPENDDFKTMLNFLVNFGKISDDNIVLIPKISQVIIVGYSYGSLMATSLASSPTQYPFAISYVLISLPLSVIWFLTFFHSSSYHTHLNNLLSSSSAKVLFIFGDSDQFTRASKYNQWIKNNNVLGNERWSVAELKDVDHFFVYQHMEFALIDVIQKWLQVDSTSGSENL</sequence>
<evidence type="ECO:0000256" key="1">
    <source>
        <dbReference type="SAM" id="Phobius"/>
    </source>
</evidence>
<gene>
    <name evidence="4" type="ORF">RCL2_001174500</name>
    <name evidence="3" type="ORF">RclHR1_02640008</name>
</gene>
<reference evidence="4" key="2">
    <citation type="submission" date="2019-10" db="EMBL/GenBank/DDBJ databases">
        <title>Conservation and host-specific expression of non-tandemly repeated heterogenous ribosome RNA gene in arbuscular mycorrhizal fungi.</title>
        <authorList>
            <person name="Maeda T."/>
            <person name="Kobayashi Y."/>
            <person name="Nakagawa T."/>
            <person name="Ezawa T."/>
            <person name="Yamaguchi K."/>
            <person name="Bino T."/>
            <person name="Nishimoto Y."/>
            <person name="Shigenobu S."/>
            <person name="Kawaguchi M."/>
        </authorList>
    </citation>
    <scope>NUCLEOTIDE SEQUENCE</scope>
    <source>
        <strain evidence="4">HR1</strain>
    </source>
</reference>
<organism evidence="3 5">
    <name type="scientific">Rhizophagus clarus</name>
    <dbReference type="NCBI Taxonomy" id="94130"/>
    <lineage>
        <taxon>Eukaryota</taxon>
        <taxon>Fungi</taxon>
        <taxon>Fungi incertae sedis</taxon>
        <taxon>Mucoromycota</taxon>
        <taxon>Glomeromycotina</taxon>
        <taxon>Glomeromycetes</taxon>
        <taxon>Glomerales</taxon>
        <taxon>Glomeraceae</taxon>
        <taxon>Rhizophagus</taxon>
    </lineage>
</organism>
<protein>
    <recommendedName>
        <fullName evidence="2">Xaa-Pro dipeptidyl-peptidase-like domain-containing protein</fullName>
    </recommendedName>
</protein>
<dbReference type="AlphaFoldDB" id="A0A2Z6RD61"/>
<keyword evidence="1" id="KW-1133">Transmembrane helix</keyword>
<evidence type="ECO:0000313" key="3">
    <source>
        <dbReference type="EMBL" id="GBB95894.1"/>
    </source>
</evidence>
<dbReference type="STRING" id="94130.A0A2Z6RD61"/>
<evidence type="ECO:0000313" key="4">
    <source>
        <dbReference type="EMBL" id="GES84632.1"/>
    </source>
</evidence>
<dbReference type="Pfam" id="PF02129">
    <property type="entry name" value="Peptidase_S15"/>
    <property type="match status" value="1"/>
</dbReference>
<keyword evidence="5" id="KW-1185">Reference proteome</keyword>
<evidence type="ECO:0000313" key="5">
    <source>
        <dbReference type="Proteomes" id="UP000247702"/>
    </source>
</evidence>
<reference evidence="3 5" key="1">
    <citation type="submission" date="2017-11" db="EMBL/GenBank/DDBJ databases">
        <title>The genome of Rhizophagus clarus HR1 reveals common genetic basis of auxotrophy among arbuscular mycorrhizal fungi.</title>
        <authorList>
            <person name="Kobayashi Y."/>
        </authorList>
    </citation>
    <scope>NUCLEOTIDE SEQUENCE [LARGE SCALE GENOMIC DNA]</scope>
    <source>
        <strain evidence="3 5">HR1</strain>
    </source>
</reference>
<dbReference type="Gene3D" id="3.40.50.1820">
    <property type="entry name" value="alpha/beta hydrolase"/>
    <property type="match status" value="1"/>
</dbReference>
<dbReference type="InterPro" id="IPR029058">
    <property type="entry name" value="AB_hydrolase_fold"/>
</dbReference>
<name>A0A2Z6RD61_9GLOM</name>
<dbReference type="OrthoDB" id="10260961at2759"/>
<dbReference type="PANTHER" id="PTHR42103:SF2">
    <property type="entry name" value="AB HYDROLASE-1 DOMAIN-CONTAINING PROTEIN"/>
    <property type="match status" value="1"/>
</dbReference>